<accession>A0A6P4YR77</accession>
<dbReference type="Gene3D" id="3.90.215.10">
    <property type="entry name" value="Gamma Fibrinogen, chain A, domain 1"/>
    <property type="match status" value="1"/>
</dbReference>
<evidence type="ECO:0000256" key="5">
    <source>
        <dbReference type="ARBA" id="ARBA00023157"/>
    </source>
</evidence>
<dbReference type="InterPro" id="IPR036056">
    <property type="entry name" value="Fibrinogen-like_C"/>
</dbReference>
<dbReference type="CDD" id="cd00087">
    <property type="entry name" value="FReD"/>
    <property type="match status" value="1"/>
</dbReference>
<evidence type="ECO:0000256" key="3">
    <source>
        <dbReference type="ARBA" id="ARBA00022729"/>
    </source>
</evidence>
<dbReference type="GO" id="GO:0034116">
    <property type="term" value="P:positive regulation of heterotypic cell-cell adhesion"/>
    <property type="evidence" value="ECO:0007669"/>
    <property type="project" value="TreeGrafter"/>
</dbReference>
<evidence type="ECO:0000256" key="6">
    <source>
        <dbReference type="ARBA" id="ARBA00023180"/>
    </source>
</evidence>
<comment type="subcellular location">
    <subcellularLocation>
        <location evidence="1">Secreted</location>
    </subcellularLocation>
</comment>
<organism evidence="8 9">
    <name type="scientific">Branchiostoma belcheri</name>
    <name type="common">Amphioxus</name>
    <dbReference type="NCBI Taxonomy" id="7741"/>
    <lineage>
        <taxon>Eukaryota</taxon>
        <taxon>Metazoa</taxon>
        <taxon>Chordata</taxon>
        <taxon>Cephalochordata</taxon>
        <taxon>Leptocardii</taxon>
        <taxon>Amphioxiformes</taxon>
        <taxon>Branchiostomatidae</taxon>
        <taxon>Branchiostoma</taxon>
    </lineage>
</organism>
<keyword evidence="3" id="KW-0732">Signal</keyword>
<dbReference type="SUPFAM" id="SSF56496">
    <property type="entry name" value="Fibrinogen C-terminal domain-like"/>
    <property type="match status" value="1"/>
</dbReference>
<dbReference type="InterPro" id="IPR037579">
    <property type="entry name" value="FIB_ANG-like"/>
</dbReference>
<name>A0A6P4YR77_BRABE</name>
<evidence type="ECO:0000256" key="1">
    <source>
        <dbReference type="ARBA" id="ARBA00004613"/>
    </source>
</evidence>
<proteinExistence type="predicted"/>
<keyword evidence="2" id="KW-0964">Secreted</keyword>
<reference evidence="9" key="1">
    <citation type="submission" date="2025-08" db="UniProtKB">
        <authorList>
            <consortium name="RefSeq"/>
        </authorList>
    </citation>
    <scope>IDENTIFICATION</scope>
    <source>
        <tissue evidence="9">Gonad</tissue>
    </source>
</reference>
<protein>
    <submittedName>
        <fullName evidence="9">Angiopoietin-2-like</fullName>
    </submittedName>
</protein>
<dbReference type="FunFam" id="3.90.215.10:FF:000001">
    <property type="entry name" value="Tenascin isoform 1"/>
    <property type="match status" value="1"/>
</dbReference>
<dbReference type="PROSITE" id="PS51406">
    <property type="entry name" value="FIBRINOGEN_C_2"/>
    <property type="match status" value="1"/>
</dbReference>
<dbReference type="NCBIfam" id="NF040941">
    <property type="entry name" value="GGGWT_bact"/>
    <property type="match status" value="1"/>
</dbReference>
<dbReference type="InterPro" id="IPR002181">
    <property type="entry name" value="Fibrinogen_a/b/g_C_dom"/>
</dbReference>
<keyword evidence="8" id="KW-1185">Reference proteome</keyword>
<dbReference type="Proteomes" id="UP000515135">
    <property type="component" value="Unplaced"/>
</dbReference>
<sequence length="248" mass="28064">MGLLDHLVKEGPLDLLDSCPFLAAPITRPADCAAVKAAGHTTSGVYTLGSPLSGVKVYCDMDTAGGGWTVFQRRMDGSVPFSRTWVEYKRGFGNKNGEYWLGNDNIHLLTNHKAQRLRVDMMDWEMKTAFAEYDTFRVSNESDQYRLSVSGYSGDAHDCMANKSSEYSSNNGMKFSTKDRDNDICIGHCSQFHGHGGWWYRFCSTSFLNSRYLGNCGYSCEEWKGVVWELWRNNTYSLKSVSMKIRPR</sequence>
<evidence type="ECO:0000259" key="7">
    <source>
        <dbReference type="PROSITE" id="PS51406"/>
    </source>
</evidence>
<dbReference type="PANTHER" id="PTHR47221:SF6">
    <property type="entry name" value="FIBRINOGEN ALPHA CHAIN"/>
    <property type="match status" value="1"/>
</dbReference>
<evidence type="ECO:0000313" key="9">
    <source>
        <dbReference type="RefSeq" id="XP_019624199.1"/>
    </source>
</evidence>
<dbReference type="InterPro" id="IPR014716">
    <property type="entry name" value="Fibrinogen_a/b/g_C_1"/>
</dbReference>
<dbReference type="OrthoDB" id="6350391at2759"/>
<dbReference type="KEGG" id="bbel:109469883"/>
<evidence type="ECO:0000313" key="8">
    <source>
        <dbReference type="Proteomes" id="UP000515135"/>
    </source>
</evidence>
<dbReference type="GeneID" id="109469883"/>
<dbReference type="RefSeq" id="XP_019624199.1">
    <property type="nucleotide sequence ID" value="XM_019768640.1"/>
</dbReference>
<dbReference type="GO" id="GO:0005577">
    <property type="term" value="C:fibrinogen complex"/>
    <property type="evidence" value="ECO:0007669"/>
    <property type="project" value="TreeGrafter"/>
</dbReference>
<dbReference type="Pfam" id="PF00147">
    <property type="entry name" value="Fibrinogen_C"/>
    <property type="match status" value="1"/>
</dbReference>
<keyword evidence="4" id="KW-0175">Coiled coil</keyword>
<gene>
    <name evidence="9" type="primary">LOC109469883</name>
</gene>
<evidence type="ECO:0000256" key="2">
    <source>
        <dbReference type="ARBA" id="ARBA00022525"/>
    </source>
</evidence>
<feature type="domain" description="Fibrinogen C-terminal" evidence="7">
    <location>
        <begin position="23"/>
        <end position="248"/>
    </location>
</feature>
<dbReference type="PANTHER" id="PTHR47221">
    <property type="entry name" value="FIBRINOGEN ALPHA CHAIN"/>
    <property type="match status" value="1"/>
</dbReference>
<dbReference type="GO" id="GO:0030674">
    <property type="term" value="F:protein-macromolecule adaptor activity"/>
    <property type="evidence" value="ECO:0007669"/>
    <property type="project" value="TreeGrafter"/>
</dbReference>
<dbReference type="GO" id="GO:0005201">
    <property type="term" value="F:extracellular matrix structural constituent"/>
    <property type="evidence" value="ECO:0007669"/>
    <property type="project" value="TreeGrafter"/>
</dbReference>
<dbReference type="AlphaFoldDB" id="A0A6P4YR77"/>
<keyword evidence="5" id="KW-1015">Disulfide bond</keyword>
<dbReference type="SMART" id="SM00186">
    <property type="entry name" value="FBG"/>
    <property type="match status" value="1"/>
</dbReference>
<evidence type="ECO:0000256" key="4">
    <source>
        <dbReference type="ARBA" id="ARBA00023054"/>
    </source>
</evidence>
<keyword evidence="6" id="KW-0325">Glycoprotein</keyword>